<feature type="chain" id="PRO_5039493889" evidence="5">
    <location>
        <begin position="22"/>
        <end position="205"/>
    </location>
</feature>
<gene>
    <name evidence="7" type="ORF">UG56_014975</name>
</gene>
<dbReference type="Gene3D" id="3.40.30.10">
    <property type="entry name" value="Glutaredoxin"/>
    <property type="match status" value="1"/>
</dbReference>
<keyword evidence="2 3" id="KW-0186">Copper</keyword>
<accession>A0A1J4N2S8</accession>
<comment type="similarity">
    <text evidence="1">Belongs to the SCO1/2 family.</text>
</comment>
<evidence type="ECO:0000256" key="3">
    <source>
        <dbReference type="PIRSR" id="PIRSR603782-1"/>
    </source>
</evidence>
<dbReference type="Pfam" id="PF02630">
    <property type="entry name" value="SCO1-SenC"/>
    <property type="match status" value="1"/>
</dbReference>
<dbReference type="InterPro" id="IPR003782">
    <property type="entry name" value="SCO1/SenC"/>
</dbReference>
<dbReference type="PROSITE" id="PS51257">
    <property type="entry name" value="PROKAR_LIPOPROTEIN"/>
    <property type="match status" value="1"/>
</dbReference>
<keyword evidence="3" id="KW-0479">Metal-binding</keyword>
<feature type="signal peptide" evidence="5">
    <location>
        <begin position="1"/>
        <end position="21"/>
    </location>
</feature>
<evidence type="ECO:0000256" key="1">
    <source>
        <dbReference type="ARBA" id="ARBA00010996"/>
    </source>
</evidence>
<evidence type="ECO:0000313" key="7">
    <source>
        <dbReference type="EMBL" id="OIJ25885.1"/>
    </source>
</evidence>
<keyword evidence="4" id="KW-1015">Disulfide bond</keyword>
<dbReference type="EMBL" id="JZDQ02000020">
    <property type="protein sequence ID" value="OIJ25885.1"/>
    <property type="molecule type" value="Genomic_DNA"/>
</dbReference>
<sequence>MRFLALPVLLVLVGILTGCGAAGTGQAPASAMTGQEHTPYQLSDTTLTDTEGRPFSLAEDVDKPLTLVFYGYTSCPDECPLVMSSLAAALTRLDAADRDKVEVVFVTTDPARDSQKVLRKYLDRYGKDFVGLTGDLKDIVTLAESMRLYIGEADRLPSGGYDLGVHDTHVSAVYGGEARVVWSMNTSPKQFADDIHHLLEEVSAA</sequence>
<evidence type="ECO:0000259" key="6">
    <source>
        <dbReference type="PROSITE" id="PS51352"/>
    </source>
</evidence>
<feature type="domain" description="Thioredoxin" evidence="6">
    <location>
        <begin position="36"/>
        <end position="205"/>
    </location>
</feature>
<comment type="caution">
    <text evidence="7">The sequence shown here is derived from an EMBL/GenBank/DDBJ whole genome shotgun (WGS) entry which is preliminary data.</text>
</comment>
<name>A0A1J4N2S8_9ACTN</name>
<keyword evidence="8" id="KW-1185">Reference proteome</keyword>
<dbReference type="PROSITE" id="PS51352">
    <property type="entry name" value="THIOREDOXIN_2"/>
    <property type="match status" value="1"/>
</dbReference>
<reference evidence="7" key="1">
    <citation type="submission" date="2016-10" db="EMBL/GenBank/DDBJ databases">
        <title>Draft Genome Sequence of Nocardioides luteus Strain BAFB, an Alkane-Degrading Bacterium Isolated from JP-7 Polluted Soil.</title>
        <authorList>
            <person name="Brown L."/>
            <person name="Ruiz O.N."/>
            <person name="Gunasekera T."/>
        </authorList>
    </citation>
    <scope>NUCLEOTIDE SEQUENCE [LARGE SCALE GENOMIC DNA]</scope>
    <source>
        <strain evidence="7">BAFB</strain>
    </source>
</reference>
<dbReference type="PANTHER" id="PTHR12151">
    <property type="entry name" value="ELECTRON TRANSPORT PROTIN SCO1/SENC FAMILY MEMBER"/>
    <property type="match status" value="1"/>
</dbReference>
<dbReference type="PANTHER" id="PTHR12151:SF25">
    <property type="entry name" value="LINALOOL DEHYDRATASE_ISOMERASE DOMAIN-CONTAINING PROTEIN"/>
    <property type="match status" value="1"/>
</dbReference>
<dbReference type="CDD" id="cd02968">
    <property type="entry name" value="SCO"/>
    <property type="match status" value="1"/>
</dbReference>
<dbReference type="AlphaFoldDB" id="A0A1J4N2S8"/>
<dbReference type="STRING" id="1844.UG56_014975"/>
<dbReference type="RefSeq" id="WP_045549092.1">
    <property type="nucleotide sequence ID" value="NZ_JZDQ02000020.1"/>
</dbReference>
<dbReference type="GO" id="GO:0046872">
    <property type="term" value="F:metal ion binding"/>
    <property type="evidence" value="ECO:0007669"/>
    <property type="project" value="UniProtKB-KW"/>
</dbReference>
<evidence type="ECO:0000256" key="5">
    <source>
        <dbReference type="SAM" id="SignalP"/>
    </source>
</evidence>
<dbReference type="InterPro" id="IPR036249">
    <property type="entry name" value="Thioredoxin-like_sf"/>
</dbReference>
<evidence type="ECO:0000256" key="4">
    <source>
        <dbReference type="PIRSR" id="PIRSR603782-2"/>
    </source>
</evidence>
<proteinExistence type="inferred from homology"/>
<dbReference type="SUPFAM" id="SSF52833">
    <property type="entry name" value="Thioredoxin-like"/>
    <property type="match status" value="1"/>
</dbReference>
<evidence type="ECO:0000313" key="8">
    <source>
        <dbReference type="Proteomes" id="UP000033772"/>
    </source>
</evidence>
<organism evidence="7 8">
    <name type="scientific">Nocardioides luteus</name>
    <dbReference type="NCBI Taxonomy" id="1844"/>
    <lineage>
        <taxon>Bacteria</taxon>
        <taxon>Bacillati</taxon>
        <taxon>Actinomycetota</taxon>
        <taxon>Actinomycetes</taxon>
        <taxon>Propionibacteriales</taxon>
        <taxon>Nocardioidaceae</taxon>
        <taxon>Nocardioides</taxon>
    </lineage>
</organism>
<dbReference type="OrthoDB" id="9790194at2"/>
<dbReference type="Proteomes" id="UP000033772">
    <property type="component" value="Unassembled WGS sequence"/>
</dbReference>
<feature type="binding site" evidence="3">
    <location>
        <position position="75"/>
    </location>
    <ligand>
        <name>Cu cation</name>
        <dbReference type="ChEBI" id="CHEBI:23378"/>
    </ligand>
</feature>
<feature type="disulfide bond" description="Redox-active" evidence="4">
    <location>
        <begin position="75"/>
        <end position="79"/>
    </location>
</feature>
<feature type="binding site" evidence="3">
    <location>
        <position position="79"/>
    </location>
    <ligand>
        <name>Cu cation</name>
        <dbReference type="ChEBI" id="CHEBI:23378"/>
    </ligand>
</feature>
<dbReference type="InterPro" id="IPR013766">
    <property type="entry name" value="Thioredoxin_domain"/>
</dbReference>
<evidence type="ECO:0000256" key="2">
    <source>
        <dbReference type="ARBA" id="ARBA00023008"/>
    </source>
</evidence>
<protein>
    <submittedName>
        <fullName evidence="7">Electron transport protein SCO1/SenC</fullName>
    </submittedName>
</protein>
<keyword evidence="5" id="KW-0732">Signal</keyword>